<dbReference type="CDD" id="cd06824">
    <property type="entry name" value="PLPDE_III_Yggs_like"/>
    <property type="match status" value="1"/>
</dbReference>
<accession>A0A1I4SG62</accession>
<feature type="domain" description="Alanine racemase N-terminal" evidence="5">
    <location>
        <begin position="9"/>
        <end position="224"/>
    </location>
</feature>
<proteinExistence type="inferred from homology"/>
<evidence type="ECO:0000256" key="1">
    <source>
        <dbReference type="ARBA" id="ARBA00022898"/>
    </source>
</evidence>
<comment type="cofactor">
    <cofactor evidence="3">
        <name>pyridoxal 5'-phosphate</name>
        <dbReference type="ChEBI" id="CHEBI:597326"/>
    </cofactor>
</comment>
<dbReference type="NCBIfam" id="TIGR00044">
    <property type="entry name" value="YggS family pyridoxal phosphate-dependent enzyme"/>
    <property type="match status" value="1"/>
</dbReference>
<dbReference type="InterPro" id="IPR001608">
    <property type="entry name" value="Ala_racemase_N"/>
</dbReference>
<evidence type="ECO:0000256" key="3">
    <source>
        <dbReference type="PIRSR" id="PIRSR004848-1"/>
    </source>
</evidence>
<reference evidence="6 7" key="1">
    <citation type="submission" date="2016-10" db="EMBL/GenBank/DDBJ databases">
        <authorList>
            <person name="de Groot N.N."/>
        </authorList>
    </citation>
    <scope>NUCLEOTIDE SEQUENCE [LARGE SCALE GENOMIC DNA]</scope>
    <source>
        <strain evidence="6 7">DSM 4180</strain>
    </source>
</reference>
<dbReference type="Proteomes" id="UP000199556">
    <property type="component" value="Unassembled WGS sequence"/>
</dbReference>
<dbReference type="FunFam" id="3.20.20.10:FF:000018">
    <property type="entry name" value="Pyridoxal phosphate homeostasis protein"/>
    <property type="match status" value="1"/>
</dbReference>
<dbReference type="SUPFAM" id="SSF51419">
    <property type="entry name" value="PLP-binding barrel"/>
    <property type="match status" value="1"/>
</dbReference>
<sequence>MCDRIQAVLDRIAAAARRHGRDPGEVRLLAVSKTRPAEDIRAALACGQRAFGENYASELEEKSAHLADAGPEWHFIGPVQGNKTRLIAGVADWVHSLDRERIARRLDAQRPGQRGPLQVCLQVNISGEDTKSGVAPADLPALAEQVADLGQLRLRGLMAIPAPCDDFDHQRRTFAQVRALQEDLIRRGHPLDTLSMGMSADLEAAVAEGATMVRIGTALFGPRPPKD</sequence>
<comment type="function">
    <text evidence="2">Pyridoxal 5'-phosphate (PLP)-binding protein, which is involved in PLP homeostasis.</text>
</comment>
<dbReference type="HAMAP" id="MF_02087">
    <property type="entry name" value="PLP_homeostasis"/>
    <property type="match status" value="1"/>
</dbReference>
<dbReference type="Pfam" id="PF01168">
    <property type="entry name" value="Ala_racemase_N"/>
    <property type="match status" value="1"/>
</dbReference>
<dbReference type="AlphaFoldDB" id="A0A1I4SG62"/>
<keyword evidence="1 2" id="KW-0663">Pyridoxal phosphate</keyword>
<organism evidence="6 7">
    <name type="scientific">Ectothiorhodospira mobilis</name>
    <dbReference type="NCBI Taxonomy" id="195064"/>
    <lineage>
        <taxon>Bacteria</taxon>
        <taxon>Pseudomonadati</taxon>
        <taxon>Pseudomonadota</taxon>
        <taxon>Gammaproteobacteria</taxon>
        <taxon>Chromatiales</taxon>
        <taxon>Ectothiorhodospiraceae</taxon>
        <taxon>Ectothiorhodospira</taxon>
    </lineage>
</organism>
<feature type="modified residue" description="N6-(pyridoxal phosphate)lysine" evidence="2 3">
    <location>
        <position position="33"/>
    </location>
</feature>
<evidence type="ECO:0000256" key="4">
    <source>
        <dbReference type="RuleBase" id="RU004514"/>
    </source>
</evidence>
<dbReference type="InterPro" id="IPR011078">
    <property type="entry name" value="PyrdxlP_homeostasis"/>
</dbReference>
<dbReference type="Gene3D" id="3.20.20.10">
    <property type="entry name" value="Alanine racemase"/>
    <property type="match status" value="1"/>
</dbReference>
<dbReference type="PIRSF" id="PIRSF004848">
    <property type="entry name" value="YBL036c_PLPDEIII"/>
    <property type="match status" value="1"/>
</dbReference>
<evidence type="ECO:0000259" key="5">
    <source>
        <dbReference type="Pfam" id="PF01168"/>
    </source>
</evidence>
<dbReference type="InterPro" id="IPR029066">
    <property type="entry name" value="PLP-binding_barrel"/>
</dbReference>
<keyword evidence="7" id="KW-1185">Reference proteome</keyword>
<name>A0A1I4SG62_ECTMO</name>
<comment type="similarity">
    <text evidence="2 4">Belongs to the pyridoxal phosphate-binding protein YggS/PROSC family.</text>
</comment>
<dbReference type="PANTHER" id="PTHR10146:SF14">
    <property type="entry name" value="PYRIDOXAL PHOSPHATE HOMEOSTASIS PROTEIN"/>
    <property type="match status" value="1"/>
</dbReference>
<evidence type="ECO:0000256" key="2">
    <source>
        <dbReference type="HAMAP-Rule" id="MF_02087"/>
    </source>
</evidence>
<gene>
    <name evidence="6" type="ORF">SAMN05421721_11635</name>
</gene>
<dbReference type="PROSITE" id="PS01211">
    <property type="entry name" value="UPF0001"/>
    <property type="match status" value="1"/>
</dbReference>
<dbReference type="EMBL" id="FOUO01000016">
    <property type="protein sequence ID" value="SFM63310.1"/>
    <property type="molecule type" value="Genomic_DNA"/>
</dbReference>
<evidence type="ECO:0000313" key="6">
    <source>
        <dbReference type="EMBL" id="SFM63310.1"/>
    </source>
</evidence>
<dbReference type="GO" id="GO:0030170">
    <property type="term" value="F:pyridoxal phosphate binding"/>
    <property type="evidence" value="ECO:0007669"/>
    <property type="project" value="UniProtKB-UniRule"/>
</dbReference>
<dbReference type="PANTHER" id="PTHR10146">
    <property type="entry name" value="PROLINE SYNTHETASE CO-TRANSCRIBED BACTERIAL HOMOLOG PROTEIN"/>
    <property type="match status" value="1"/>
</dbReference>
<evidence type="ECO:0000313" key="7">
    <source>
        <dbReference type="Proteomes" id="UP000199556"/>
    </source>
</evidence>
<protein>
    <recommendedName>
        <fullName evidence="2">Pyridoxal phosphate homeostasis protein</fullName>
        <shortName evidence="2">PLP homeostasis protein</shortName>
    </recommendedName>
</protein>
<dbReference type="STRING" id="195064.SAMN05421721_11635"/>